<name>A0AAD5RDK7_PARTN</name>
<accession>A0AAD5RDK7</accession>
<reference evidence="2" key="1">
    <citation type="submission" date="2021-06" db="EMBL/GenBank/DDBJ databases">
        <title>Parelaphostrongylus tenuis whole genome reference sequence.</title>
        <authorList>
            <person name="Garwood T.J."/>
            <person name="Larsen P.A."/>
            <person name="Fountain-Jones N.M."/>
            <person name="Garbe J.R."/>
            <person name="Macchietto M.G."/>
            <person name="Kania S.A."/>
            <person name="Gerhold R.W."/>
            <person name="Richards J.E."/>
            <person name="Wolf T.M."/>
        </authorList>
    </citation>
    <scope>NUCLEOTIDE SEQUENCE</scope>
    <source>
        <strain evidence="2">MNPRO001-30</strain>
        <tissue evidence="2">Meninges</tissue>
    </source>
</reference>
<dbReference type="Proteomes" id="UP001196413">
    <property type="component" value="Unassembled WGS sequence"/>
</dbReference>
<proteinExistence type="predicted"/>
<keyword evidence="1" id="KW-0732">Signal</keyword>
<feature type="signal peptide" evidence="1">
    <location>
        <begin position="1"/>
        <end position="23"/>
    </location>
</feature>
<evidence type="ECO:0000256" key="1">
    <source>
        <dbReference type="SAM" id="SignalP"/>
    </source>
</evidence>
<organism evidence="2 3">
    <name type="scientific">Parelaphostrongylus tenuis</name>
    <name type="common">Meningeal worm</name>
    <dbReference type="NCBI Taxonomy" id="148309"/>
    <lineage>
        <taxon>Eukaryota</taxon>
        <taxon>Metazoa</taxon>
        <taxon>Ecdysozoa</taxon>
        <taxon>Nematoda</taxon>
        <taxon>Chromadorea</taxon>
        <taxon>Rhabditida</taxon>
        <taxon>Rhabditina</taxon>
        <taxon>Rhabditomorpha</taxon>
        <taxon>Strongyloidea</taxon>
        <taxon>Metastrongylidae</taxon>
        <taxon>Parelaphostrongylus</taxon>
    </lineage>
</organism>
<protein>
    <recommendedName>
        <fullName evidence="4">Secreted protein</fullName>
    </recommendedName>
</protein>
<dbReference type="EMBL" id="JAHQIW010007369">
    <property type="protein sequence ID" value="KAJ1373961.1"/>
    <property type="molecule type" value="Genomic_DNA"/>
</dbReference>
<evidence type="ECO:0000313" key="2">
    <source>
        <dbReference type="EMBL" id="KAJ1373961.1"/>
    </source>
</evidence>
<dbReference type="PROSITE" id="PS51257">
    <property type="entry name" value="PROKAR_LIPOPROTEIN"/>
    <property type="match status" value="1"/>
</dbReference>
<comment type="caution">
    <text evidence="2">The sequence shown here is derived from an EMBL/GenBank/DDBJ whole genome shotgun (WGS) entry which is preliminary data.</text>
</comment>
<gene>
    <name evidence="2" type="ORF">KIN20_036523</name>
</gene>
<sequence length="83" mass="9026">MARTPKTCLFAISLLATISTALGCGVIPSGQASTRNFTVSGLHFACYHGLQWRDQCSCTGVWHFIKQGDSYGICFTSRNANCF</sequence>
<dbReference type="AlphaFoldDB" id="A0AAD5RDK7"/>
<keyword evidence="3" id="KW-1185">Reference proteome</keyword>
<feature type="chain" id="PRO_5041904782" description="Secreted protein" evidence="1">
    <location>
        <begin position="24"/>
        <end position="83"/>
    </location>
</feature>
<evidence type="ECO:0000313" key="3">
    <source>
        <dbReference type="Proteomes" id="UP001196413"/>
    </source>
</evidence>
<evidence type="ECO:0008006" key="4">
    <source>
        <dbReference type="Google" id="ProtNLM"/>
    </source>
</evidence>